<evidence type="ECO:0008006" key="4">
    <source>
        <dbReference type="Google" id="ProtNLM"/>
    </source>
</evidence>
<keyword evidence="1" id="KW-0472">Membrane</keyword>
<protein>
    <recommendedName>
        <fullName evidence="4">VanZ-like domain-containing protein</fullName>
    </recommendedName>
</protein>
<sequence length="132" mass="15606">MNKSKGYFYYLLWTIGMLIVVYYGNQFVGMMESKKGEFLRIDYSLLGNIIYALVFGIYLSFLNGLPTRRKFYRPLFFFVFLPSLILMIYPVLNIFFKMPYYALYIDAARQEGHFFFGMLCGLTLMKSLFGSR</sequence>
<feature type="transmembrane region" description="Helical" evidence="1">
    <location>
        <begin position="75"/>
        <end position="92"/>
    </location>
</feature>
<reference evidence="3" key="1">
    <citation type="journal article" date="2019" name="Int. J. Syst. Evol. Microbiol.">
        <title>The Global Catalogue of Microorganisms (GCM) 10K type strain sequencing project: providing services to taxonomists for standard genome sequencing and annotation.</title>
        <authorList>
            <consortium name="The Broad Institute Genomics Platform"/>
            <consortium name="The Broad Institute Genome Sequencing Center for Infectious Disease"/>
            <person name="Wu L."/>
            <person name="Ma J."/>
        </authorList>
    </citation>
    <scope>NUCLEOTIDE SEQUENCE [LARGE SCALE GENOMIC DNA]</scope>
    <source>
        <strain evidence="3">JCM 12774</strain>
    </source>
</reference>
<keyword evidence="3" id="KW-1185">Reference proteome</keyword>
<dbReference type="Proteomes" id="UP001500340">
    <property type="component" value="Unassembled WGS sequence"/>
</dbReference>
<accession>A0ABP3I9X7</accession>
<keyword evidence="1" id="KW-1133">Transmembrane helix</keyword>
<gene>
    <name evidence="2" type="ORF">GCM10008933_26330</name>
</gene>
<name>A0ABP3I9X7_9BACL</name>
<dbReference type="RefSeq" id="WP_343861736.1">
    <property type="nucleotide sequence ID" value="NZ_BAAACX010000009.1"/>
</dbReference>
<keyword evidence="1" id="KW-0812">Transmembrane</keyword>
<evidence type="ECO:0000313" key="2">
    <source>
        <dbReference type="EMBL" id="GAA0394237.1"/>
    </source>
</evidence>
<feature type="transmembrane region" description="Helical" evidence="1">
    <location>
        <begin position="45"/>
        <end position="63"/>
    </location>
</feature>
<feature type="transmembrane region" description="Helical" evidence="1">
    <location>
        <begin position="7"/>
        <end position="25"/>
    </location>
</feature>
<evidence type="ECO:0000256" key="1">
    <source>
        <dbReference type="SAM" id="Phobius"/>
    </source>
</evidence>
<evidence type="ECO:0000313" key="3">
    <source>
        <dbReference type="Proteomes" id="UP001500340"/>
    </source>
</evidence>
<proteinExistence type="predicted"/>
<comment type="caution">
    <text evidence="2">The sequence shown here is derived from an EMBL/GenBank/DDBJ whole genome shotgun (WGS) entry which is preliminary data.</text>
</comment>
<feature type="transmembrane region" description="Helical" evidence="1">
    <location>
        <begin position="112"/>
        <end position="129"/>
    </location>
</feature>
<dbReference type="EMBL" id="BAAACX010000009">
    <property type="protein sequence ID" value="GAA0394237.1"/>
    <property type="molecule type" value="Genomic_DNA"/>
</dbReference>
<organism evidence="2 3">
    <name type="scientific">Paenibacillus motobuensis</name>
    <dbReference type="NCBI Taxonomy" id="295324"/>
    <lineage>
        <taxon>Bacteria</taxon>
        <taxon>Bacillati</taxon>
        <taxon>Bacillota</taxon>
        <taxon>Bacilli</taxon>
        <taxon>Bacillales</taxon>
        <taxon>Paenibacillaceae</taxon>
        <taxon>Paenibacillus</taxon>
    </lineage>
</organism>